<dbReference type="SUPFAM" id="SSF51735">
    <property type="entry name" value="NAD(P)-binding Rossmann-fold domains"/>
    <property type="match status" value="1"/>
</dbReference>
<dbReference type="PRINTS" id="PR00081">
    <property type="entry name" value="GDHRDH"/>
</dbReference>
<gene>
    <name evidence="3" type="ORF">A6F49_02785</name>
</gene>
<comment type="similarity">
    <text evidence="1">Belongs to the short-chain dehydrogenases/reductases (SDR) family.</text>
</comment>
<proteinExistence type="inferred from homology"/>
<name>A0A1B7LUH8_9MICC</name>
<dbReference type="PANTHER" id="PTHR42760:SF133">
    <property type="entry name" value="3-OXOACYL-[ACYL-CARRIER-PROTEIN] REDUCTASE"/>
    <property type="match status" value="1"/>
</dbReference>
<dbReference type="AlphaFoldDB" id="A0A1B7LUH8"/>
<dbReference type="Proteomes" id="UP000078292">
    <property type="component" value="Unassembled WGS sequence"/>
</dbReference>
<evidence type="ECO:0000256" key="1">
    <source>
        <dbReference type="ARBA" id="ARBA00006484"/>
    </source>
</evidence>
<accession>A0A1B7LUH8</accession>
<dbReference type="PRINTS" id="PR00080">
    <property type="entry name" value="SDRFAMILY"/>
</dbReference>
<dbReference type="NCBIfam" id="NF009466">
    <property type="entry name" value="PRK12826.1-2"/>
    <property type="match status" value="1"/>
</dbReference>
<dbReference type="CDD" id="cd05233">
    <property type="entry name" value="SDR_c"/>
    <property type="match status" value="1"/>
</dbReference>
<evidence type="ECO:0000313" key="3">
    <source>
        <dbReference type="EMBL" id="OAV51049.1"/>
    </source>
</evidence>
<protein>
    <submittedName>
        <fullName evidence="3">Acetoacetyl-CoA reductase</fullName>
    </submittedName>
</protein>
<dbReference type="Pfam" id="PF13561">
    <property type="entry name" value="adh_short_C2"/>
    <property type="match status" value="1"/>
</dbReference>
<dbReference type="EMBL" id="LXEY01000118">
    <property type="protein sequence ID" value="OAV51049.1"/>
    <property type="molecule type" value="Genomic_DNA"/>
</dbReference>
<evidence type="ECO:0000256" key="2">
    <source>
        <dbReference type="ARBA" id="ARBA00023002"/>
    </source>
</evidence>
<dbReference type="Gene3D" id="3.40.50.720">
    <property type="entry name" value="NAD(P)-binding Rossmann-like Domain"/>
    <property type="match status" value="1"/>
</dbReference>
<dbReference type="OrthoDB" id="517007at2"/>
<dbReference type="GO" id="GO:0016616">
    <property type="term" value="F:oxidoreductase activity, acting on the CH-OH group of donors, NAD or NADP as acceptor"/>
    <property type="evidence" value="ECO:0007669"/>
    <property type="project" value="TreeGrafter"/>
</dbReference>
<sequence>MTETKHPTDKLAAVTGGASGIGLATVERLHQNGHEVLIIDRDESAFAVAEKLSSPSLPVYAKIADLSSVDEIARCVESIDEEFGGVDILVNNAGIHPKQADGGPFAVQDITLEQWDLVMNVNMTATFLMSQWAMKEMMQRGWGRIINVASRAGRMYMPISGSHYAASKAAVISFTRYLAGDCGPYGVTANTVAPGRIKTPLSDVSGLGSSQNLHEEFAKSVPLRRVGTPDELAAAISFLASEDSSFVTGSVIDVNGGIFG</sequence>
<dbReference type="STRING" id="1837282.A6F49_02785"/>
<evidence type="ECO:0000313" key="4">
    <source>
        <dbReference type="Proteomes" id="UP000078292"/>
    </source>
</evidence>
<keyword evidence="4" id="KW-1185">Reference proteome</keyword>
<dbReference type="InterPro" id="IPR002347">
    <property type="entry name" value="SDR_fam"/>
</dbReference>
<keyword evidence="2" id="KW-0560">Oxidoreductase</keyword>
<dbReference type="FunFam" id="3.40.50.720:FF:000084">
    <property type="entry name" value="Short-chain dehydrogenase reductase"/>
    <property type="match status" value="1"/>
</dbReference>
<dbReference type="InterPro" id="IPR036291">
    <property type="entry name" value="NAD(P)-bd_dom_sf"/>
</dbReference>
<dbReference type="RefSeq" id="WP_043055883.1">
    <property type="nucleotide sequence ID" value="NZ_LXEY01000118.1"/>
</dbReference>
<organism evidence="3 4">
    <name type="scientific">Enteractinococcus helveticum</name>
    <dbReference type="NCBI Taxonomy" id="1837282"/>
    <lineage>
        <taxon>Bacteria</taxon>
        <taxon>Bacillati</taxon>
        <taxon>Actinomycetota</taxon>
        <taxon>Actinomycetes</taxon>
        <taxon>Micrococcales</taxon>
        <taxon>Micrococcaceae</taxon>
    </lineage>
</organism>
<reference evidence="3 4" key="1">
    <citation type="submission" date="2016-04" db="EMBL/GenBank/DDBJ databases">
        <title>First whole genome shotgun sequence of the bacterium Enteractinococcus sp. strain UASWS1574.</title>
        <authorList>
            <person name="Crovadore J."/>
            <person name="Chablais R."/>
            <person name="Lefort F."/>
        </authorList>
    </citation>
    <scope>NUCLEOTIDE SEQUENCE [LARGE SCALE GENOMIC DNA]</scope>
    <source>
        <strain evidence="3 4">UASWS1574</strain>
    </source>
</reference>
<comment type="caution">
    <text evidence="3">The sequence shown here is derived from an EMBL/GenBank/DDBJ whole genome shotgun (WGS) entry which is preliminary data.</text>
</comment>
<dbReference type="PANTHER" id="PTHR42760">
    <property type="entry name" value="SHORT-CHAIN DEHYDROGENASES/REDUCTASES FAMILY MEMBER"/>
    <property type="match status" value="1"/>
</dbReference>